<dbReference type="InterPro" id="IPR009409">
    <property type="entry name" value="DUF1059"/>
</dbReference>
<comment type="caution">
    <text evidence="1">The sequence shown here is derived from an EMBL/GenBank/DDBJ whole genome shotgun (WGS) entry which is preliminary data.</text>
</comment>
<protein>
    <submittedName>
        <fullName evidence="1">DUF1059 domain-containing protein</fullName>
    </submittedName>
</protein>
<dbReference type="RefSeq" id="WP_250867801.1">
    <property type="nucleotide sequence ID" value="NZ_JAGSOI010000015.1"/>
</dbReference>
<keyword evidence="2" id="KW-1185">Reference proteome</keyword>
<reference evidence="1" key="1">
    <citation type="journal article" date="2021" name="mSystems">
        <title>Bacteria and Archaea Synergistically Convert Glycine Betaine to Biogenic Methane in the Formosa Cold Seep of the South China Sea.</title>
        <authorList>
            <person name="Li L."/>
            <person name="Zhang W."/>
            <person name="Zhang S."/>
            <person name="Song L."/>
            <person name="Sun Q."/>
            <person name="Zhang H."/>
            <person name="Xiang H."/>
            <person name="Dong X."/>
        </authorList>
    </citation>
    <scope>NUCLEOTIDE SEQUENCE</scope>
    <source>
        <strain evidence="1">LLY</strain>
    </source>
</reference>
<evidence type="ECO:0000313" key="1">
    <source>
        <dbReference type="EMBL" id="MCM1986419.1"/>
    </source>
</evidence>
<organism evidence="1 2">
    <name type="scientific">Methanococcoides seepicolus</name>
    <dbReference type="NCBI Taxonomy" id="2828780"/>
    <lineage>
        <taxon>Archaea</taxon>
        <taxon>Methanobacteriati</taxon>
        <taxon>Methanobacteriota</taxon>
        <taxon>Stenosarchaea group</taxon>
        <taxon>Methanomicrobia</taxon>
        <taxon>Methanosarcinales</taxon>
        <taxon>Methanosarcinaceae</taxon>
        <taxon>Methanococcoides</taxon>
    </lineage>
</organism>
<reference evidence="1" key="2">
    <citation type="submission" date="2021-04" db="EMBL/GenBank/DDBJ databases">
        <authorList>
            <person name="Dong X."/>
        </authorList>
    </citation>
    <scope>NUCLEOTIDE SEQUENCE</scope>
    <source>
        <strain evidence="1">LLY</strain>
    </source>
</reference>
<sequence length="67" mass="7179">MKIIKCRDLGFNCDFIAIGSAAEADSVIQKMLVHIKEAHEGLSDEDLADIKARMSVLLSRGCGCGAL</sequence>
<dbReference type="Proteomes" id="UP001056766">
    <property type="component" value="Unassembled WGS sequence"/>
</dbReference>
<evidence type="ECO:0000313" key="2">
    <source>
        <dbReference type="Proteomes" id="UP001056766"/>
    </source>
</evidence>
<name>A0A9E4ZGD6_9EURY</name>
<dbReference type="EMBL" id="JAGSOI010000015">
    <property type="protein sequence ID" value="MCM1986419.1"/>
    <property type="molecule type" value="Genomic_DNA"/>
</dbReference>
<dbReference type="AlphaFoldDB" id="A0A9E4ZGD6"/>
<dbReference type="Pfam" id="PF06348">
    <property type="entry name" value="DUF1059"/>
    <property type="match status" value="1"/>
</dbReference>
<accession>A0A9E4ZGD6</accession>
<proteinExistence type="predicted"/>
<gene>
    <name evidence="1" type="ORF">KDK67_05300</name>
</gene>